<gene>
    <name evidence="1" type="ORF">PY00992</name>
</gene>
<evidence type="ECO:0000313" key="2">
    <source>
        <dbReference type="Proteomes" id="UP000008553"/>
    </source>
</evidence>
<name>Q7RQU8_PLAYO</name>
<evidence type="ECO:0000313" key="1">
    <source>
        <dbReference type="EMBL" id="EAA19772.1"/>
    </source>
</evidence>
<comment type="caution">
    <text evidence="1">The sequence shown here is derived from an EMBL/GenBank/DDBJ whole genome shotgun (WGS) entry which is preliminary data.</text>
</comment>
<proteinExistence type="predicted"/>
<dbReference type="AlphaFoldDB" id="Q7RQU8"/>
<organism evidence="1 2">
    <name type="scientific">Plasmodium yoelii yoelii</name>
    <dbReference type="NCBI Taxonomy" id="73239"/>
    <lineage>
        <taxon>Eukaryota</taxon>
        <taxon>Sar</taxon>
        <taxon>Alveolata</taxon>
        <taxon>Apicomplexa</taxon>
        <taxon>Aconoidasida</taxon>
        <taxon>Haemosporida</taxon>
        <taxon>Plasmodiidae</taxon>
        <taxon>Plasmodium</taxon>
        <taxon>Plasmodium (Vinckeia)</taxon>
    </lineage>
</organism>
<dbReference type="Proteomes" id="UP000008553">
    <property type="component" value="Unassembled WGS sequence"/>
</dbReference>
<protein>
    <submittedName>
        <fullName evidence="1">Uncharacterized protein</fullName>
    </submittedName>
</protein>
<accession>Q7RQU8</accession>
<sequence>MYTYYIITFRSNPTLALEMQEELLNHELDNILRTKQLKKYMIIFYIQNKYIYSIKKYIWGSCII</sequence>
<dbReference type="PaxDb" id="73239-Q7RQU8"/>
<keyword evidence="2" id="KW-1185">Reference proteome</keyword>
<dbReference type="EMBL" id="AABL01000268">
    <property type="protein sequence ID" value="EAA19772.1"/>
    <property type="molecule type" value="Genomic_DNA"/>
</dbReference>
<dbReference type="InParanoid" id="Q7RQU8"/>
<reference evidence="1 2" key="1">
    <citation type="journal article" date="2002" name="Nature">
        <title>Genome sequence and comparative analysis of the model rodent malaria parasite Plasmodium yoelii yoelii.</title>
        <authorList>
            <person name="Carlton J.M."/>
            <person name="Angiuoli S.V."/>
            <person name="Suh B.B."/>
            <person name="Kooij T.W."/>
            <person name="Pertea M."/>
            <person name="Silva J.C."/>
            <person name="Ermolaeva M.D."/>
            <person name="Allen J.E."/>
            <person name="Selengut J.D."/>
            <person name="Koo H.L."/>
            <person name="Peterson J.D."/>
            <person name="Pop M."/>
            <person name="Kosack D.S."/>
            <person name="Shumway M.F."/>
            <person name="Bidwell S.L."/>
            <person name="Shallom S.J."/>
            <person name="van Aken S.E."/>
            <person name="Riedmuller S.B."/>
            <person name="Feldblyum T.V."/>
            <person name="Cho J.K."/>
            <person name="Quackenbush J."/>
            <person name="Sedegah M."/>
            <person name="Shoaibi A."/>
            <person name="Cummings L.M."/>
            <person name="Florens L."/>
            <person name="Yates J.R."/>
            <person name="Raine J.D."/>
            <person name="Sinden R.E."/>
            <person name="Harris M.A."/>
            <person name="Cunningham D.A."/>
            <person name="Preiser P.R."/>
            <person name="Bergman L.W."/>
            <person name="Vaidya A.B."/>
            <person name="van Lin L.H."/>
            <person name="Janse C.J."/>
            <person name="Waters A.P."/>
            <person name="Smith H.O."/>
            <person name="White O.R."/>
            <person name="Salzberg S.L."/>
            <person name="Venter J.C."/>
            <person name="Fraser C.M."/>
            <person name="Hoffman S.L."/>
            <person name="Gardner M.J."/>
            <person name="Carucci D.J."/>
        </authorList>
    </citation>
    <scope>NUCLEOTIDE SEQUENCE [LARGE SCALE GENOMIC DNA]</scope>
    <source>
        <strain evidence="1 2">17XNL</strain>
    </source>
</reference>